<feature type="transmembrane region" description="Helical" evidence="6">
    <location>
        <begin position="398"/>
        <end position="419"/>
    </location>
</feature>
<feature type="transmembrane region" description="Helical" evidence="6">
    <location>
        <begin position="248"/>
        <end position="272"/>
    </location>
</feature>
<sequence>MSQMRAGAILSYLSLIVSILIALLYTPVMIRLLGQSEYGLYALIGSIAAYFNIMDMGLNNAIVRFTARNRAIGNEEEESKLNGLFLILFSILGLLAVIIGLLFITKIDNIFGSSLNDSELEKAKIMVIILMINFALSFPLTVFGSIMQAYEKFVVIKLVSITRSLLIPVITLPILFIGYGSIAMVVITTVVNILCLLFNALYSIKKLKVNFCFEKIDYKLLKEIIGYSFFVFLGVIVDQIYWNTDQFILGVVAGTVPVAVYAIAMLFIKLYIQFSTSLSGLFLPKVSMMVANKATAKELTNIMIKYGRIQFVIMAFILSGFVLFGEPFINLWAGTHYNKAYYIVMIVMVPLSIPLIQNIGISILYAKNLQGFRSVVLILIAFFNVIITIPLAKYYGGIGAAIATAVSLVVGNIIVMNIYYNRKIGINIPLFWKNILLVSVPVIIVLFIGGSINYFITENSILFLSFKILIFSVIYFVIMWYFALNDYEKSLLVSIIKSFKSKIALLMNKNKEEKL</sequence>
<evidence type="ECO:0000256" key="2">
    <source>
        <dbReference type="ARBA" id="ARBA00022475"/>
    </source>
</evidence>
<feature type="transmembrane region" description="Helical" evidence="6">
    <location>
        <begin position="224"/>
        <end position="242"/>
    </location>
</feature>
<dbReference type="PANTHER" id="PTHR30250">
    <property type="entry name" value="PST FAMILY PREDICTED COLANIC ACID TRANSPORTER"/>
    <property type="match status" value="1"/>
</dbReference>
<keyword evidence="5 6" id="KW-0472">Membrane</keyword>
<organism evidence="7">
    <name type="scientific">Halalkalibacterium halodurans</name>
    <name type="common">Bacillus halodurans</name>
    <dbReference type="NCBI Taxonomy" id="86665"/>
    <lineage>
        <taxon>Bacteria</taxon>
        <taxon>Bacillati</taxon>
        <taxon>Bacillota</taxon>
        <taxon>Bacilli</taxon>
        <taxon>Bacillales</taxon>
        <taxon>Bacillaceae</taxon>
        <taxon>Halalkalibacterium (ex Joshi et al. 2022)</taxon>
    </lineage>
</organism>
<comment type="subcellular location">
    <subcellularLocation>
        <location evidence="1">Cell membrane</location>
        <topology evidence="1">Multi-pass membrane protein</topology>
    </subcellularLocation>
</comment>
<evidence type="ECO:0000256" key="6">
    <source>
        <dbReference type="SAM" id="Phobius"/>
    </source>
</evidence>
<feature type="transmembrane region" description="Helical" evidence="6">
    <location>
        <begin position="431"/>
        <end position="456"/>
    </location>
</feature>
<evidence type="ECO:0000256" key="3">
    <source>
        <dbReference type="ARBA" id="ARBA00022692"/>
    </source>
</evidence>
<dbReference type="InterPro" id="IPR050833">
    <property type="entry name" value="Poly_Biosynth_Transport"/>
</dbReference>
<dbReference type="GeneID" id="87599257"/>
<feature type="transmembrane region" description="Helical" evidence="6">
    <location>
        <begin position="84"/>
        <end position="105"/>
    </location>
</feature>
<feature type="transmembrane region" description="Helical" evidence="6">
    <location>
        <begin position="125"/>
        <end position="147"/>
    </location>
</feature>
<feature type="transmembrane region" description="Helical" evidence="6">
    <location>
        <begin position="462"/>
        <end position="484"/>
    </location>
</feature>
<feature type="transmembrane region" description="Helical" evidence="6">
    <location>
        <begin position="40"/>
        <end position="63"/>
    </location>
</feature>
<dbReference type="RefSeq" id="WP_053430196.1">
    <property type="nucleotide sequence ID" value="NZ_CP040441.1"/>
</dbReference>
<evidence type="ECO:0000256" key="5">
    <source>
        <dbReference type="ARBA" id="ARBA00023136"/>
    </source>
</evidence>
<dbReference type="GO" id="GO:0005886">
    <property type="term" value="C:plasma membrane"/>
    <property type="evidence" value="ECO:0007669"/>
    <property type="project" value="UniProtKB-SubCell"/>
</dbReference>
<feature type="transmembrane region" description="Helical" evidence="6">
    <location>
        <begin position="372"/>
        <end position="392"/>
    </location>
</feature>
<proteinExistence type="predicted"/>
<accession>A0A0M0KFR6</accession>
<dbReference type="PATRIC" id="fig|136160.3.peg.479"/>
<dbReference type="Pfam" id="PF01943">
    <property type="entry name" value="Polysacc_synt"/>
    <property type="match status" value="1"/>
</dbReference>
<dbReference type="PANTHER" id="PTHR30250:SF26">
    <property type="entry name" value="PSMA PROTEIN"/>
    <property type="match status" value="1"/>
</dbReference>
<dbReference type="EMBL" id="LILD01000001">
    <property type="protein sequence ID" value="KOO37656.1"/>
    <property type="molecule type" value="Genomic_DNA"/>
</dbReference>
<feature type="transmembrane region" description="Helical" evidence="6">
    <location>
        <begin position="182"/>
        <end position="204"/>
    </location>
</feature>
<feature type="transmembrane region" description="Helical" evidence="6">
    <location>
        <begin position="311"/>
        <end position="334"/>
    </location>
</feature>
<dbReference type="AlphaFoldDB" id="A0A0M0KFR6"/>
<feature type="transmembrane region" description="Helical" evidence="6">
    <location>
        <begin position="340"/>
        <end position="365"/>
    </location>
</feature>
<feature type="transmembrane region" description="Helical" evidence="6">
    <location>
        <begin position="12"/>
        <end position="34"/>
    </location>
</feature>
<dbReference type="InterPro" id="IPR002797">
    <property type="entry name" value="Polysacc_synth"/>
</dbReference>
<evidence type="ECO:0000256" key="1">
    <source>
        <dbReference type="ARBA" id="ARBA00004651"/>
    </source>
</evidence>
<keyword evidence="3 6" id="KW-0812">Transmembrane</keyword>
<name>A0A0M0KFR6_ALKHA</name>
<evidence type="ECO:0000313" key="7">
    <source>
        <dbReference type="EMBL" id="KOO37656.1"/>
    </source>
</evidence>
<evidence type="ECO:0000256" key="4">
    <source>
        <dbReference type="ARBA" id="ARBA00022989"/>
    </source>
</evidence>
<keyword evidence="4 6" id="KW-1133">Transmembrane helix</keyword>
<feature type="transmembrane region" description="Helical" evidence="6">
    <location>
        <begin position="154"/>
        <end position="176"/>
    </location>
</feature>
<protein>
    <submittedName>
        <fullName evidence="7">Teichoic acid transporter</fullName>
    </submittedName>
</protein>
<reference evidence="7" key="1">
    <citation type="submission" date="2015-08" db="EMBL/GenBank/DDBJ databases">
        <title>Complete DNA Sequence of Pseudomonas syringae pv. actinidiae, the Causal Agent of Kiwifruit Canker Disease.</title>
        <authorList>
            <person name="Rikkerink E.H.A."/>
            <person name="Fineran P.C."/>
        </authorList>
    </citation>
    <scope>NUCLEOTIDE SEQUENCE</scope>
    <source>
        <strain evidence="7">DSM 13666</strain>
    </source>
</reference>
<keyword evidence="2" id="KW-1003">Cell membrane</keyword>
<comment type="caution">
    <text evidence="7">The sequence shown here is derived from an EMBL/GenBank/DDBJ whole genome shotgun (WGS) entry which is preliminary data.</text>
</comment>
<gene>
    <name evidence="7" type="ORF">AMD02_01430</name>
</gene>